<feature type="compositionally biased region" description="Basic and acidic residues" evidence="1">
    <location>
        <begin position="332"/>
        <end position="341"/>
    </location>
</feature>
<feature type="compositionally biased region" description="Basic and acidic residues" evidence="1">
    <location>
        <begin position="415"/>
        <end position="430"/>
    </location>
</feature>
<dbReference type="Proteomes" id="UP001175227">
    <property type="component" value="Unassembled WGS sequence"/>
</dbReference>
<reference evidence="2" key="1">
    <citation type="submission" date="2023-06" db="EMBL/GenBank/DDBJ databases">
        <authorList>
            <consortium name="Lawrence Berkeley National Laboratory"/>
            <person name="Ahrendt S."/>
            <person name="Sahu N."/>
            <person name="Indic B."/>
            <person name="Wong-Bajracharya J."/>
            <person name="Merenyi Z."/>
            <person name="Ke H.-M."/>
            <person name="Monk M."/>
            <person name="Kocsube S."/>
            <person name="Drula E."/>
            <person name="Lipzen A."/>
            <person name="Balint B."/>
            <person name="Henrissat B."/>
            <person name="Andreopoulos B."/>
            <person name="Martin F.M."/>
            <person name="Harder C.B."/>
            <person name="Rigling D."/>
            <person name="Ford K.L."/>
            <person name="Foster G.D."/>
            <person name="Pangilinan J."/>
            <person name="Papanicolaou A."/>
            <person name="Barry K."/>
            <person name="LaButti K."/>
            <person name="Viragh M."/>
            <person name="Koriabine M."/>
            <person name="Yan M."/>
            <person name="Riley R."/>
            <person name="Champramary S."/>
            <person name="Plett K.L."/>
            <person name="Tsai I.J."/>
            <person name="Slot J."/>
            <person name="Sipos G."/>
            <person name="Plett J."/>
            <person name="Nagy L.G."/>
            <person name="Grigoriev I.V."/>
        </authorList>
    </citation>
    <scope>NUCLEOTIDE SEQUENCE</scope>
    <source>
        <strain evidence="2">ICMP 16352</strain>
    </source>
</reference>
<feature type="compositionally biased region" description="Polar residues" evidence="1">
    <location>
        <begin position="156"/>
        <end position="169"/>
    </location>
</feature>
<accession>A0AA39PDP2</accession>
<evidence type="ECO:0000313" key="2">
    <source>
        <dbReference type="EMBL" id="KAK0481684.1"/>
    </source>
</evidence>
<dbReference type="EMBL" id="JAUEPR010000008">
    <property type="protein sequence ID" value="KAK0481684.1"/>
    <property type="molecule type" value="Genomic_DNA"/>
</dbReference>
<feature type="compositionally biased region" description="Low complexity" evidence="1">
    <location>
        <begin position="772"/>
        <end position="782"/>
    </location>
</feature>
<feature type="compositionally biased region" description="Basic and acidic residues" evidence="1">
    <location>
        <begin position="234"/>
        <end position="244"/>
    </location>
</feature>
<feature type="compositionally biased region" description="Low complexity" evidence="1">
    <location>
        <begin position="439"/>
        <end position="450"/>
    </location>
</feature>
<name>A0AA39PDP2_9AGAR</name>
<feature type="compositionally biased region" description="Pro residues" evidence="1">
    <location>
        <begin position="762"/>
        <end position="771"/>
    </location>
</feature>
<comment type="caution">
    <text evidence="2">The sequence shown here is derived from an EMBL/GenBank/DDBJ whole genome shotgun (WGS) entry which is preliminary data.</text>
</comment>
<evidence type="ECO:0000256" key="1">
    <source>
        <dbReference type="SAM" id="MobiDB-lite"/>
    </source>
</evidence>
<feature type="compositionally biased region" description="Low complexity" evidence="1">
    <location>
        <begin position="311"/>
        <end position="324"/>
    </location>
</feature>
<keyword evidence="3" id="KW-1185">Reference proteome</keyword>
<dbReference type="AlphaFoldDB" id="A0AA39PDP2"/>
<feature type="compositionally biased region" description="Basic and acidic residues" evidence="1">
    <location>
        <begin position="130"/>
        <end position="144"/>
    </location>
</feature>
<protein>
    <submittedName>
        <fullName evidence="2">Uncharacterized protein</fullName>
    </submittedName>
</protein>
<evidence type="ECO:0000313" key="3">
    <source>
        <dbReference type="Proteomes" id="UP001175227"/>
    </source>
</evidence>
<feature type="region of interest" description="Disordered" evidence="1">
    <location>
        <begin position="601"/>
        <end position="842"/>
    </location>
</feature>
<feature type="compositionally biased region" description="Basic and acidic residues" evidence="1">
    <location>
        <begin position="50"/>
        <end position="60"/>
    </location>
</feature>
<feature type="compositionally biased region" description="Low complexity" evidence="1">
    <location>
        <begin position="265"/>
        <end position="292"/>
    </location>
</feature>
<feature type="compositionally biased region" description="Low complexity" evidence="1">
    <location>
        <begin position="751"/>
        <end position="761"/>
    </location>
</feature>
<proteinExistence type="predicted"/>
<gene>
    <name evidence="2" type="ORF">IW261DRAFT_1562979</name>
</gene>
<feature type="region of interest" description="Disordered" evidence="1">
    <location>
        <begin position="1"/>
        <end position="589"/>
    </location>
</feature>
<feature type="compositionally biased region" description="Pro residues" evidence="1">
    <location>
        <begin position="715"/>
        <end position="750"/>
    </location>
</feature>
<feature type="compositionally biased region" description="Polar residues" evidence="1">
    <location>
        <begin position="625"/>
        <end position="640"/>
    </location>
</feature>
<organism evidence="2 3">
    <name type="scientific">Armillaria novae-zelandiae</name>
    <dbReference type="NCBI Taxonomy" id="153914"/>
    <lineage>
        <taxon>Eukaryota</taxon>
        <taxon>Fungi</taxon>
        <taxon>Dikarya</taxon>
        <taxon>Basidiomycota</taxon>
        <taxon>Agaricomycotina</taxon>
        <taxon>Agaricomycetes</taxon>
        <taxon>Agaricomycetidae</taxon>
        <taxon>Agaricales</taxon>
        <taxon>Marasmiineae</taxon>
        <taxon>Physalacriaceae</taxon>
        <taxon>Armillaria</taxon>
    </lineage>
</organism>
<feature type="compositionally biased region" description="Low complexity" evidence="1">
    <location>
        <begin position="170"/>
        <end position="181"/>
    </location>
</feature>
<feature type="compositionally biased region" description="Polar residues" evidence="1">
    <location>
        <begin position="1"/>
        <end position="10"/>
    </location>
</feature>
<sequence>MARKSQSVSFPPTPAMHTGVPSATRYDGAPKKEGRRSFLWGLFSSSSSPKEPKKTADGRAKLSKAPPMSASTKNLIREPRIGSVSPELYNDPAFSSDPRSHLFSSSYSFLGPAPVPGQSSLKHPQPVDASSRHSEPSSDSHSKAPEAPFSFVSAGPSYSVSTPSLSFVQTPSPVTSTPSSSNHAAAMPPSQPLARPRSRSPQLPATYKLRIHNPDVYTSDDPPSYDESTSIPVRSEKRGPEKYRVNNSPPTEAGPSAAPPPRESPPQSQRTSPRSHSPSHSFSSPAHSNHSALVAETQAPEPQPLPTQEIPQQMYPYQQQQQPQRSTNSRHTTPEKSHPEEEAPQPVRRNAPLILRYEPPPEPTAEELRQARAQAKRGRSNQLDPIDEMDQTNPLGMRLHHGGPYEAIQKVVKPKSKEQQNRPQRSHDNSSVENLQTSAAAAPFTPFGAPLNLAPGQVLPHNYQPYLQPAQPRPRPSQASTRQRPQASNLELYPTRQYEPADVQPPPPQNRSNPRQVHQVADQDQYQRGGVQFNHHDSPVHHSQTYQPPRPHQPALQAVQPARSDQTARRSPRPVTPVYDENNEDAYGGIVDAYGGMEEEVPAPAPASRITRPERRSAPVPPPATNVTSGLNLQRSQTAVTPRHHNVPLGYAAPEHVDFPQATPYPHPSSYDGHGNPDVSYNAHGTPYGSSPRIHVPVGYEASRMRQPFVEQHNQPPPQQQRMPQPIPPPPQRIPQPIPPQQMAPPPPTATPRMAYQQMPPQQRPPPPVRQPAPSIQSSASAYQNRPPPKHLPSNLVMPTPLRNAPSKSSSMPQAHHVDPRHQPARHASARPSTAPSSGFGMVVLPSENQKMLRKGSSVAARVPAAGVAFAANIDYVDPAFARKPKAPVEKHKIPKRVLSKKRVDF</sequence>